<dbReference type="EMBL" id="CP030759">
    <property type="protein sequence ID" value="AXA35713.1"/>
    <property type="molecule type" value="Genomic_DNA"/>
</dbReference>
<feature type="compositionally biased region" description="Polar residues" evidence="1">
    <location>
        <begin position="7"/>
        <end position="27"/>
    </location>
</feature>
<accession>A0A2Z4Y5C5</accession>
<evidence type="ECO:0000313" key="3">
    <source>
        <dbReference type="Proteomes" id="UP000262583"/>
    </source>
</evidence>
<evidence type="ECO:0000313" key="2">
    <source>
        <dbReference type="EMBL" id="AXA35713.1"/>
    </source>
</evidence>
<dbReference type="Proteomes" id="UP000262583">
    <property type="component" value="Chromosome"/>
</dbReference>
<dbReference type="AlphaFoldDB" id="A0A2Z4Y5C5"/>
<gene>
    <name evidence="2" type="ORF">BRCON_0936</name>
</gene>
<sequence length="39" mass="4227">MILSSIDGCSNSPRQANSNIASQTFSQGRALWEKTPNES</sequence>
<name>A0A2Z4Y5C5_SUMC1</name>
<protein>
    <submittedName>
        <fullName evidence="2">Uncharacterized protein</fullName>
    </submittedName>
</protein>
<organism evidence="2 3">
    <name type="scientific">Sumerlaea chitinivorans</name>
    <dbReference type="NCBI Taxonomy" id="2250252"/>
    <lineage>
        <taxon>Bacteria</taxon>
        <taxon>Candidatus Sumerlaeota</taxon>
        <taxon>Candidatus Sumerlaeia</taxon>
        <taxon>Candidatus Sumerlaeales</taxon>
        <taxon>Candidatus Sumerlaeaceae</taxon>
        <taxon>Candidatus Sumerlaea</taxon>
    </lineage>
</organism>
<evidence type="ECO:0000256" key="1">
    <source>
        <dbReference type="SAM" id="MobiDB-lite"/>
    </source>
</evidence>
<reference evidence="2 3" key="1">
    <citation type="submission" date="2018-05" db="EMBL/GenBank/DDBJ databases">
        <title>A metagenomic window into the 2 km-deep terrestrial subsurface aquifer revealed taxonomically and functionally diverse microbial community comprising novel uncultured bacterial lineages.</title>
        <authorList>
            <person name="Kadnikov V.V."/>
            <person name="Mardanov A.V."/>
            <person name="Beletsky A.V."/>
            <person name="Banks D."/>
            <person name="Pimenov N.V."/>
            <person name="Frank Y.A."/>
            <person name="Karnachuk O.V."/>
            <person name="Ravin N.V."/>
        </authorList>
    </citation>
    <scope>NUCLEOTIDE SEQUENCE [LARGE SCALE GENOMIC DNA]</scope>
    <source>
        <strain evidence="2">BY</strain>
    </source>
</reference>
<dbReference type="KEGG" id="schv:BRCON_0936"/>
<feature type="region of interest" description="Disordered" evidence="1">
    <location>
        <begin position="1"/>
        <end position="39"/>
    </location>
</feature>
<proteinExistence type="predicted"/>